<keyword evidence="5 16" id="KW-0812">Transmembrane</keyword>
<evidence type="ECO:0000256" key="7">
    <source>
        <dbReference type="ARBA" id="ARBA00022804"/>
    </source>
</evidence>
<evidence type="ECO:0000256" key="15">
    <source>
        <dbReference type="SAM" id="MobiDB-lite"/>
    </source>
</evidence>
<reference evidence="18" key="1">
    <citation type="submission" date="2016-04" db="EMBL/GenBank/DDBJ databases">
        <title>Distinct Viral Lineages from Fish and Amphibians Reveal the Complex Evolutionary History of Hepadnaviruses.</title>
        <authorList>
            <person name="Dill J.A."/>
            <person name="Camus A.C."/>
            <person name="Leary J.H."/>
            <person name="Di Giallonardo F."/>
            <person name="Holmes E.C."/>
            <person name="Ng T.F.F."/>
        </authorList>
    </citation>
    <scope>NUCLEOTIDE SEQUENCE [LARGE SCALE GENOMIC DNA]</scope>
</reference>
<comment type="subcellular location">
    <subcellularLocation>
        <location evidence="1">Virion membrane</location>
    </subcellularLocation>
</comment>
<protein>
    <recommendedName>
        <fullName evidence="14">Large envelope protein</fullName>
    </recommendedName>
</protein>
<dbReference type="EMBL" id="KX058433">
    <property type="protein sequence ID" value="ANN02849.1"/>
    <property type="molecule type" value="Genomic_DNA"/>
</dbReference>
<keyword evidence="2" id="KW-1168">Fusion of virus membrane with host membrane</keyword>
<dbReference type="InterPro" id="IPR000349">
    <property type="entry name" value="HBV_HBSAG"/>
</dbReference>
<evidence type="ECO:0000256" key="5">
    <source>
        <dbReference type="ARBA" id="ARBA00022692"/>
    </source>
</evidence>
<keyword evidence="10 16" id="KW-0472">Membrane</keyword>
<evidence type="ECO:0000256" key="11">
    <source>
        <dbReference type="ARBA" id="ARBA00023180"/>
    </source>
</evidence>
<keyword evidence="6" id="KW-0519">Myristate</keyword>
<dbReference type="GO" id="GO:0055036">
    <property type="term" value="C:virion membrane"/>
    <property type="evidence" value="ECO:0007669"/>
    <property type="project" value="UniProtKB-SubCell"/>
</dbReference>
<evidence type="ECO:0000256" key="2">
    <source>
        <dbReference type="ARBA" id="ARBA00022506"/>
    </source>
</evidence>
<keyword evidence="8" id="KW-0946">Virion</keyword>
<keyword evidence="7" id="KW-1161">Viral attachment to host cell</keyword>
<evidence type="ECO:0000313" key="17">
    <source>
        <dbReference type="EMBL" id="ANN02849.1"/>
    </source>
</evidence>
<evidence type="ECO:0000256" key="6">
    <source>
        <dbReference type="ARBA" id="ARBA00022707"/>
    </source>
</evidence>
<keyword evidence="13" id="KW-1160">Virus entry into host cell</keyword>
<evidence type="ECO:0000256" key="4">
    <source>
        <dbReference type="ARBA" id="ARBA00022595"/>
    </source>
</evidence>
<dbReference type="KEGG" id="vg:37627714"/>
<feature type="transmembrane region" description="Helical" evidence="16">
    <location>
        <begin position="197"/>
        <end position="215"/>
    </location>
</feature>
<evidence type="ECO:0000256" key="1">
    <source>
        <dbReference type="ARBA" id="ARBA00004182"/>
    </source>
</evidence>
<dbReference type="GeneID" id="37627714"/>
<dbReference type="Pfam" id="PF00695">
    <property type="entry name" value="vMSA"/>
    <property type="match status" value="1"/>
</dbReference>
<organism evidence="17 18">
    <name type="scientific">Bluegill hepatitis B virus</name>
    <dbReference type="NCBI Taxonomy" id="2169918"/>
    <lineage>
        <taxon>Viruses</taxon>
        <taxon>Riboviria</taxon>
        <taxon>Pararnavirae</taxon>
        <taxon>Artverviricota</taxon>
        <taxon>Revtraviricetes</taxon>
        <taxon>Blubervirales</taxon>
        <taxon>Hepadnaviridae</taxon>
        <taxon>Metahepadnavirus</taxon>
        <taxon>Metahepadnavirus lepomi</taxon>
    </lineage>
</organism>
<keyword evidence="11" id="KW-0325">Glycoprotein</keyword>
<name>A0A193AUI9_9HEPA</name>
<dbReference type="GO" id="GO:0046718">
    <property type="term" value="P:symbiont entry into host cell"/>
    <property type="evidence" value="ECO:0007669"/>
    <property type="project" value="UniProtKB-KW"/>
</dbReference>
<evidence type="ECO:0000256" key="10">
    <source>
        <dbReference type="ARBA" id="ARBA00023136"/>
    </source>
</evidence>
<keyword evidence="9 16" id="KW-1133">Transmembrane helix</keyword>
<feature type="transmembrane region" description="Helical" evidence="16">
    <location>
        <begin position="120"/>
        <end position="139"/>
    </location>
</feature>
<evidence type="ECO:0000256" key="9">
    <source>
        <dbReference type="ARBA" id="ARBA00022989"/>
    </source>
</evidence>
<feature type="region of interest" description="Disordered" evidence="15">
    <location>
        <begin position="46"/>
        <end position="87"/>
    </location>
</feature>
<dbReference type="GO" id="GO:0019062">
    <property type="term" value="P:virion attachment to host cell"/>
    <property type="evidence" value="ECO:0007669"/>
    <property type="project" value="UniProtKB-KW"/>
</dbReference>
<dbReference type="Proteomes" id="UP000110027">
    <property type="component" value="Segment"/>
</dbReference>
<accession>A0A193AUI9</accession>
<keyword evidence="18" id="KW-1185">Reference proteome</keyword>
<evidence type="ECO:0000256" key="8">
    <source>
        <dbReference type="ARBA" id="ARBA00022844"/>
    </source>
</evidence>
<evidence type="ECO:0000256" key="13">
    <source>
        <dbReference type="ARBA" id="ARBA00023296"/>
    </source>
</evidence>
<evidence type="ECO:0000256" key="3">
    <source>
        <dbReference type="ARBA" id="ARBA00022581"/>
    </source>
</evidence>
<keyword evidence="3" id="KW-0945">Host-virus interaction</keyword>
<feature type="transmembrane region" description="Helical" evidence="16">
    <location>
        <begin position="300"/>
        <end position="324"/>
    </location>
</feature>
<keyword evidence="12" id="KW-0449">Lipoprotein</keyword>
<sequence length="328" mass="36038">MGGAQSDPVADAVNILLATEKNKTLPSAARIDIANTPQAKRLAELARQHQQNLQPPIQAPPPPKPPPIAIPPLATDAAPGPVLTRRTNDRKKTPVYHVTTAPTAAATAATPTSPPQMTGFFSGWELGFPLVLQVVFFLWTKIHEIIGKLDSWWIFLSSPECLTGSGGLGLHPQISPHLPTNCQPGCPGYPWTCLRRFIIFLCILALFVILSLVYLDWIGMLFCCCCNGSDCTNCTCSGSNGKCCCVCKDCANCDQCSWAFVKHLWALASAHFSWLSSLESLSSISAHSFKVSVVLLIWMMWWWGITLTSIWQVSFMLFTTYYFLWGST</sequence>
<evidence type="ECO:0000256" key="16">
    <source>
        <dbReference type="SAM" id="Phobius"/>
    </source>
</evidence>
<dbReference type="GO" id="GO:0039663">
    <property type="term" value="P:membrane fusion involved in viral entry into host cell"/>
    <property type="evidence" value="ECO:0007669"/>
    <property type="project" value="UniProtKB-KW"/>
</dbReference>
<feature type="compositionally biased region" description="Pro residues" evidence="15">
    <location>
        <begin position="57"/>
        <end position="70"/>
    </location>
</feature>
<evidence type="ECO:0000256" key="14">
    <source>
        <dbReference type="RuleBase" id="RU003356"/>
    </source>
</evidence>
<evidence type="ECO:0000256" key="12">
    <source>
        <dbReference type="ARBA" id="ARBA00023288"/>
    </source>
</evidence>
<dbReference type="RefSeq" id="YP_009259542.1">
    <property type="nucleotide sequence ID" value="NC_030445.1"/>
</dbReference>
<proteinExistence type="predicted"/>
<evidence type="ECO:0000313" key="18">
    <source>
        <dbReference type="Proteomes" id="UP000110027"/>
    </source>
</evidence>
<keyword evidence="4" id="KW-1162">Viral penetration into host cytoplasm</keyword>